<dbReference type="EMBL" id="RJJQ01000027">
    <property type="protein sequence ID" value="RNI17903.1"/>
    <property type="molecule type" value="Genomic_DNA"/>
</dbReference>
<name>A0A3M9LZ50_9MICO</name>
<reference evidence="1 2" key="1">
    <citation type="submission" date="2018-11" db="EMBL/GenBank/DDBJ databases">
        <title>Draft genome of Simplicispira Flexivirga sp. BO-16.</title>
        <authorList>
            <person name="Im W.T."/>
        </authorList>
    </citation>
    <scope>NUCLEOTIDE SEQUENCE [LARGE SCALE GENOMIC DNA]</scope>
    <source>
        <strain evidence="1 2">BO-16</strain>
    </source>
</reference>
<accession>A0A3M9LZ50</accession>
<proteinExistence type="predicted"/>
<organism evidence="1 2">
    <name type="scientific">Flexivirga caeni</name>
    <dbReference type="NCBI Taxonomy" id="2294115"/>
    <lineage>
        <taxon>Bacteria</taxon>
        <taxon>Bacillati</taxon>
        <taxon>Actinomycetota</taxon>
        <taxon>Actinomycetes</taxon>
        <taxon>Micrococcales</taxon>
        <taxon>Dermacoccaceae</taxon>
        <taxon>Flexivirga</taxon>
    </lineage>
</organism>
<comment type="caution">
    <text evidence="1">The sequence shown here is derived from an EMBL/GenBank/DDBJ whole genome shotgun (WGS) entry which is preliminary data.</text>
</comment>
<sequence length="114" mass="12691">MNSASRLQTGKVVVLNDDLLVDAGGLKPNTWQRFERLSSAWNRAKLVLGDQPDGAADDEPGVVANPRRRARTPLTESQVDAIRTARANGESVVSICRRFNVHRMTVWTHTRDLL</sequence>
<dbReference type="AlphaFoldDB" id="A0A3M9LZ50"/>
<dbReference type="CDD" id="cd00569">
    <property type="entry name" value="HTH_Hin_like"/>
    <property type="match status" value="1"/>
</dbReference>
<gene>
    <name evidence="1" type="ORF">EFY87_19055</name>
</gene>
<evidence type="ECO:0000313" key="1">
    <source>
        <dbReference type="EMBL" id="RNI17903.1"/>
    </source>
</evidence>
<protein>
    <submittedName>
        <fullName evidence="1">Uncharacterized protein</fullName>
    </submittedName>
</protein>
<dbReference type="Proteomes" id="UP000271678">
    <property type="component" value="Unassembled WGS sequence"/>
</dbReference>
<keyword evidence="2" id="KW-1185">Reference proteome</keyword>
<evidence type="ECO:0000313" key="2">
    <source>
        <dbReference type="Proteomes" id="UP000271678"/>
    </source>
</evidence>